<protein>
    <submittedName>
        <fullName evidence="3">Plastid-lipid associated protein / fibrillin family protein</fullName>
    </submittedName>
</protein>
<feature type="signal peptide" evidence="2">
    <location>
        <begin position="1"/>
        <end position="15"/>
    </location>
</feature>
<sequence>MARVLVLALASCATAFAPRPRLGAALQPLNAAAFERWSWSGPVAPPQSKKALLQAVAAFKAATAMDGNVPIDFGVSGGELDKKSRAPRNLFPEGFGARGKITNIIAFESPASKVETLKRGVGVEDAVEVRVAGAGGEVDGAAGARRTPEPEHGASTRTALKRPAGSGASSLQKTRRATPAFAARARSRARRRTPTPWHQTLRRSSAKVLPPLPAQKSSAVPPPPQASATACDPASWTSKAPSSQPGSAQTPPCCRP</sequence>
<evidence type="ECO:0000256" key="2">
    <source>
        <dbReference type="SAM" id="SignalP"/>
    </source>
</evidence>
<evidence type="ECO:0000313" key="4">
    <source>
        <dbReference type="Proteomes" id="UP001363151"/>
    </source>
</evidence>
<feature type="region of interest" description="Disordered" evidence="1">
    <location>
        <begin position="138"/>
        <end position="256"/>
    </location>
</feature>
<evidence type="ECO:0000256" key="1">
    <source>
        <dbReference type="SAM" id="MobiDB-lite"/>
    </source>
</evidence>
<dbReference type="Proteomes" id="UP001363151">
    <property type="component" value="Unassembled WGS sequence"/>
</dbReference>
<gene>
    <name evidence="3" type="ORF">SO694_00101099</name>
</gene>
<dbReference type="EMBL" id="JBBJCI010000356">
    <property type="protein sequence ID" value="KAK7233736.1"/>
    <property type="molecule type" value="Genomic_DNA"/>
</dbReference>
<proteinExistence type="predicted"/>
<name>A0ABR1FMU8_AURAN</name>
<organism evidence="3 4">
    <name type="scientific">Aureococcus anophagefferens</name>
    <name type="common">Harmful bloom alga</name>
    <dbReference type="NCBI Taxonomy" id="44056"/>
    <lineage>
        <taxon>Eukaryota</taxon>
        <taxon>Sar</taxon>
        <taxon>Stramenopiles</taxon>
        <taxon>Ochrophyta</taxon>
        <taxon>Pelagophyceae</taxon>
        <taxon>Pelagomonadales</taxon>
        <taxon>Pelagomonadaceae</taxon>
        <taxon>Aureococcus</taxon>
    </lineage>
</organism>
<evidence type="ECO:0000313" key="3">
    <source>
        <dbReference type="EMBL" id="KAK7233736.1"/>
    </source>
</evidence>
<accession>A0ABR1FMU8</accession>
<keyword evidence="4" id="KW-1185">Reference proteome</keyword>
<feature type="compositionally biased region" description="Polar residues" evidence="1">
    <location>
        <begin position="235"/>
        <end position="250"/>
    </location>
</feature>
<keyword evidence="2" id="KW-0732">Signal</keyword>
<reference evidence="3 4" key="1">
    <citation type="submission" date="2024-03" db="EMBL/GenBank/DDBJ databases">
        <title>Aureococcus anophagefferens CCMP1851 and Kratosvirus quantuckense: Draft genome of a second virus-susceptible host strain in the model system.</title>
        <authorList>
            <person name="Chase E."/>
            <person name="Truchon A.R."/>
            <person name="Schepens W."/>
            <person name="Wilhelm S.W."/>
        </authorList>
    </citation>
    <scope>NUCLEOTIDE SEQUENCE [LARGE SCALE GENOMIC DNA]</scope>
    <source>
        <strain evidence="3 4">CCMP1851</strain>
    </source>
</reference>
<comment type="caution">
    <text evidence="3">The sequence shown here is derived from an EMBL/GenBank/DDBJ whole genome shotgun (WGS) entry which is preliminary data.</text>
</comment>
<feature type="chain" id="PRO_5046971992" evidence="2">
    <location>
        <begin position="16"/>
        <end position="256"/>
    </location>
</feature>